<evidence type="ECO:0000256" key="4">
    <source>
        <dbReference type="ARBA" id="ARBA00022490"/>
    </source>
</evidence>
<accession>A0ABQ1GLT2</accession>
<gene>
    <name evidence="10" type="primary">tal1</name>
    <name evidence="9" type="synonym">tal</name>
    <name evidence="10" type="ORF">GCM10007416_19000</name>
</gene>
<dbReference type="EMBL" id="BMEX01000005">
    <property type="protein sequence ID" value="GGA46033.1"/>
    <property type="molecule type" value="Genomic_DNA"/>
</dbReference>
<evidence type="ECO:0000256" key="1">
    <source>
        <dbReference type="ARBA" id="ARBA00004496"/>
    </source>
</evidence>
<dbReference type="InterPro" id="IPR018225">
    <property type="entry name" value="Transaldolase_AS"/>
</dbReference>
<keyword evidence="6 9" id="KW-0570">Pentose shunt</keyword>
<feature type="active site" description="Schiff-base intermediate with substrate" evidence="9">
    <location>
        <position position="83"/>
    </location>
</feature>
<dbReference type="InterPro" id="IPR004731">
    <property type="entry name" value="Transaldolase_3B/F6P_aldolase"/>
</dbReference>
<keyword evidence="4 9" id="KW-0963">Cytoplasm</keyword>
<keyword evidence="5 9" id="KW-0808">Transferase</keyword>
<dbReference type="PROSITE" id="PS01054">
    <property type="entry name" value="TRANSALDOLASE_1"/>
    <property type="match status" value="1"/>
</dbReference>
<evidence type="ECO:0000256" key="9">
    <source>
        <dbReference type="HAMAP-Rule" id="MF_00494"/>
    </source>
</evidence>
<dbReference type="PANTHER" id="PTHR10683">
    <property type="entry name" value="TRANSALDOLASE"/>
    <property type="match status" value="1"/>
</dbReference>
<comment type="subcellular location">
    <subcellularLocation>
        <location evidence="1 9">Cytoplasm</location>
    </subcellularLocation>
</comment>
<dbReference type="InterPro" id="IPR013785">
    <property type="entry name" value="Aldolase_TIM"/>
</dbReference>
<comment type="caution">
    <text evidence="10">The sequence shown here is derived from an EMBL/GenBank/DDBJ whole genome shotgun (WGS) entry which is preliminary data.</text>
</comment>
<organism evidence="10 11">
    <name type="scientific">Kroppenstedtia guangzhouensis</name>
    <dbReference type="NCBI Taxonomy" id="1274356"/>
    <lineage>
        <taxon>Bacteria</taxon>
        <taxon>Bacillati</taxon>
        <taxon>Bacillota</taxon>
        <taxon>Bacilli</taxon>
        <taxon>Bacillales</taxon>
        <taxon>Thermoactinomycetaceae</taxon>
        <taxon>Kroppenstedtia</taxon>
    </lineage>
</organism>
<evidence type="ECO:0000256" key="6">
    <source>
        <dbReference type="ARBA" id="ARBA00023126"/>
    </source>
</evidence>
<dbReference type="Proteomes" id="UP000617979">
    <property type="component" value="Unassembled WGS sequence"/>
</dbReference>
<dbReference type="RefSeq" id="WP_188432290.1">
    <property type="nucleotide sequence ID" value="NZ_BMEX01000005.1"/>
</dbReference>
<dbReference type="EC" id="2.2.1.2" evidence="9"/>
<sequence>MKFFIDTAQVDEIREANQWGILAGVTTNPSLVAKSGREFTEVLREIVDIVDGSVSAEVMSDDAEGMWKEAEPLTAISEKVTIKVPMTAEGLKAVHRFSREGIQTNVTLVFSANQALMAARAGATYVSPFIGRLDDISHDGMELIRQIAHIFDIHEIGTKIIAASVRHPLHVTQAAESGAHVATLPFGVMKKLFQHPLTDQGIKRFKQDWEQANKGYSRN</sequence>
<name>A0ABQ1GLT2_9BACL</name>
<evidence type="ECO:0000256" key="8">
    <source>
        <dbReference type="ARBA" id="ARBA00048810"/>
    </source>
</evidence>
<dbReference type="PROSITE" id="PS00958">
    <property type="entry name" value="TRANSALDOLASE_2"/>
    <property type="match status" value="1"/>
</dbReference>
<dbReference type="InterPro" id="IPR022999">
    <property type="entry name" value="Transaldolase_3B"/>
</dbReference>
<proteinExistence type="inferred from homology"/>
<protein>
    <recommendedName>
        <fullName evidence="9">Probable transaldolase</fullName>
        <ecNumber evidence="9">2.2.1.2</ecNumber>
    </recommendedName>
</protein>
<evidence type="ECO:0000256" key="3">
    <source>
        <dbReference type="ARBA" id="ARBA00005740"/>
    </source>
</evidence>
<dbReference type="HAMAP" id="MF_00494">
    <property type="entry name" value="Transaldolase_3b"/>
    <property type="match status" value="1"/>
</dbReference>
<dbReference type="InterPro" id="IPR001585">
    <property type="entry name" value="TAL/FSA"/>
</dbReference>
<comment type="function">
    <text evidence="9">Transaldolase is important for the balance of metabolites in the pentose-phosphate pathway.</text>
</comment>
<dbReference type="Gene3D" id="3.20.20.70">
    <property type="entry name" value="Aldolase class I"/>
    <property type="match status" value="1"/>
</dbReference>
<keyword evidence="7 9" id="KW-0704">Schiff base</keyword>
<comment type="pathway">
    <text evidence="2 9">Carbohydrate degradation; pentose phosphate pathway; D-glyceraldehyde 3-phosphate and beta-D-fructose 6-phosphate from D-ribose 5-phosphate and D-xylulose 5-phosphate (non-oxidative stage): step 2/3.</text>
</comment>
<dbReference type="NCBIfam" id="TIGR00875">
    <property type="entry name" value="fsa_talC_mipB"/>
    <property type="match status" value="1"/>
</dbReference>
<dbReference type="InterPro" id="IPR033919">
    <property type="entry name" value="TSA/FSA_arc/bac"/>
</dbReference>
<keyword evidence="11" id="KW-1185">Reference proteome</keyword>
<comment type="similarity">
    <text evidence="3 9">Belongs to the transaldolase family. Type 3B subfamily.</text>
</comment>
<evidence type="ECO:0000313" key="11">
    <source>
        <dbReference type="Proteomes" id="UP000617979"/>
    </source>
</evidence>
<reference evidence="11" key="1">
    <citation type="journal article" date="2019" name="Int. J. Syst. Evol. Microbiol.">
        <title>The Global Catalogue of Microorganisms (GCM) 10K type strain sequencing project: providing services to taxonomists for standard genome sequencing and annotation.</title>
        <authorList>
            <consortium name="The Broad Institute Genomics Platform"/>
            <consortium name="The Broad Institute Genome Sequencing Center for Infectious Disease"/>
            <person name="Wu L."/>
            <person name="Ma J."/>
        </authorList>
    </citation>
    <scope>NUCLEOTIDE SEQUENCE [LARGE SCALE GENOMIC DNA]</scope>
    <source>
        <strain evidence="11">CGMCC 1.12404</strain>
    </source>
</reference>
<evidence type="ECO:0000256" key="2">
    <source>
        <dbReference type="ARBA" id="ARBA00004857"/>
    </source>
</evidence>
<evidence type="ECO:0000256" key="5">
    <source>
        <dbReference type="ARBA" id="ARBA00022679"/>
    </source>
</evidence>
<dbReference type="SUPFAM" id="SSF51569">
    <property type="entry name" value="Aldolase"/>
    <property type="match status" value="1"/>
</dbReference>
<evidence type="ECO:0000313" key="10">
    <source>
        <dbReference type="EMBL" id="GGA46033.1"/>
    </source>
</evidence>
<evidence type="ECO:0000256" key="7">
    <source>
        <dbReference type="ARBA" id="ARBA00023270"/>
    </source>
</evidence>
<dbReference type="Pfam" id="PF00923">
    <property type="entry name" value="TAL_FSA"/>
    <property type="match status" value="1"/>
</dbReference>
<dbReference type="CDD" id="cd00956">
    <property type="entry name" value="Transaldolase_FSA"/>
    <property type="match status" value="1"/>
</dbReference>
<comment type="catalytic activity">
    <reaction evidence="8 9">
        <text>D-sedoheptulose 7-phosphate + D-glyceraldehyde 3-phosphate = D-erythrose 4-phosphate + beta-D-fructose 6-phosphate</text>
        <dbReference type="Rhea" id="RHEA:17053"/>
        <dbReference type="ChEBI" id="CHEBI:16897"/>
        <dbReference type="ChEBI" id="CHEBI:57483"/>
        <dbReference type="ChEBI" id="CHEBI:57634"/>
        <dbReference type="ChEBI" id="CHEBI:59776"/>
        <dbReference type="EC" id="2.2.1.2"/>
    </reaction>
</comment>
<dbReference type="PANTHER" id="PTHR10683:SF36">
    <property type="entry name" value="TRANSALDOLASE"/>
    <property type="match status" value="1"/>
</dbReference>